<dbReference type="InterPro" id="IPR020271">
    <property type="entry name" value="Uncharacterised_MJ1172"/>
</dbReference>
<dbReference type="Pfam" id="PF10884">
    <property type="entry name" value="DUF2683"/>
    <property type="match status" value="1"/>
</dbReference>
<comment type="caution">
    <text evidence="1">The sequence shown here is derived from an EMBL/GenBank/DDBJ whole genome shotgun (WGS) entry which is preliminary data.</text>
</comment>
<keyword evidence="2" id="KW-1185">Reference proteome</keyword>
<protein>
    <submittedName>
        <fullName evidence="1">Uncharacterized protein</fullName>
    </submittedName>
</protein>
<evidence type="ECO:0000313" key="1">
    <source>
        <dbReference type="EMBL" id="GGI25260.1"/>
    </source>
</evidence>
<dbReference type="RefSeq" id="WP_378957572.1">
    <property type="nucleotide sequence ID" value="NZ_JBHSBX010000004.1"/>
</dbReference>
<evidence type="ECO:0000313" key="2">
    <source>
        <dbReference type="Proteomes" id="UP000645390"/>
    </source>
</evidence>
<gene>
    <name evidence="1" type="ORF">GCM10008119_16770</name>
</gene>
<organism evidence="1 2">
    <name type="scientific">Pedobacter mendelii</name>
    <dbReference type="NCBI Taxonomy" id="1908240"/>
    <lineage>
        <taxon>Bacteria</taxon>
        <taxon>Pseudomonadati</taxon>
        <taxon>Bacteroidota</taxon>
        <taxon>Sphingobacteriia</taxon>
        <taxon>Sphingobacteriales</taxon>
        <taxon>Sphingobacteriaceae</taxon>
        <taxon>Pedobacter</taxon>
    </lineage>
</organism>
<dbReference type="EMBL" id="BMDJ01000004">
    <property type="protein sequence ID" value="GGI25260.1"/>
    <property type="molecule type" value="Genomic_DNA"/>
</dbReference>
<sequence>MNMTIATIEIPDKKATLIKQLLKELGVKITEEKIEKSPYDPKFIAKIKKGDEDIKQGRTKKIPIADLWK</sequence>
<name>A0ABQ2BIK6_9SPHI</name>
<dbReference type="Proteomes" id="UP000645390">
    <property type="component" value="Unassembled WGS sequence"/>
</dbReference>
<accession>A0ABQ2BIK6</accession>
<reference evidence="2" key="1">
    <citation type="journal article" date="2019" name="Int. J. Syst. Evol. Microbiol.">
        <title>The Global Catalogue of Microorganisms (GCM) 10K type strain sequencing project: providing services to taxonomists for standard genome sequencing and annotation.</title>
        <authorList>
            <consortium name="The Broad Institute Genomics Platform"/>
            <consortium name="The Broad Institute Genome Sequencing Center for Infectious Disease"/>
            <person name="Wu L."/>
            <person name="Ma J."/>
        </authorList>
    </citation>
    <scope>NUCLEOTIDE SEQUENCE [LARGE SCALE GENOMIC DNA]</scope>
    <source>
        <strain evidence="2">CCM 8939</strain>
    </source>
</reference>
<proteinExistence type="predicted"/>